<protein>
    <submittedName>
        <fullName evidence="10">Fungal-specific transcription factor domain-containing protein</fullName>
    </submittedName>
</protein>
<evidence type="ECO:0000313" key="11">
    <source>
        <dbReference type="Proteomes" id="UP000758603"/>
    </source>
</evidence>
<dbReference type="GO" id="GO:0000981">
    <property type="term" value="F:DNA-binding transcription factor activity, RNA polymerase II-specific"/>
    <property type="evidence" value="ECO:0007669"/>
    <property type="project" value="InterPro"/>
</dbReference>
<dbReference type="SUPFAM" id="SSF57701">
    <property type="entry name" value="Zn2/Cys6 DNA-binding domain"/>
    <property type="match status" value="1"/>
</dbReference>
<dbReference type="Pfam" id="PF00172">
    <property type="entry name" value="Zn_clus"/>
    <property type="match status" value="1"/>
</dbReference>
<evidence type="ECO:0000256" key="6">
    <source>
        <dbReference type="ARBA" id="ARBA00023163"/>
    </source>
</evidence>
<evidence type="ECO:0000256" key="3">
    <source>
        <dbReference type="ARBA" id="ARBA00022833"/>
    </source>
</evidence>
<sequence>MASGSTQSPRGRPRGGATNSPATGESPPKAKSARPRSKYAARACDECRRRRAKCDGNKPCARCATRNLVCKTADDEDARGTAPKSYVRMLQARIHVLERILQLHSINIDAAIARLEQDKTAPANTTSLAADGSPTTLDHFCGAFEGSLTLDESLNFDRDGQARYFGPSSGRLDFQSLEDCSQEGVPQRTAAIGQIEQKSIANANILGDNNPLSGELESHLLDLYFTWEQPWFPVVDERLFRESKRTNGRYYSPLLLNSILAVASRHSDRMEVRTDRHDANTAGRMFLEEAEMLLRVDLRQPSITTLQSVAVLGTVYVAFGYDAAGWLHQGMASRLVLDMGLHLDPGALVESNCMSPEEAELRRQIYWSLYCVDKLFASYTGRLCTMLDFQGAVGLPSVQKPSTRHKNHQDPTTVDRSLLIALQNALSTLCQILESILLSLYSPKKLPEGAQRQSFFDSTLLALKSWLYTLSPEIKPIRADKVNTLPQAITLCMVYHTTVILLAKPFLVVEQHNHQSGKGPTQHEPSSSLLPEKAVALTLEAAKNISTLGDRYREGFGSFRRSPISATHCTLSAVLAILQLSNCSNHTADGSNADKIRPCLRTLHELSVSWTPPRRYYQNLLKMVRRATTTHNETKELDLAVIEGRPSSGLTIVGPEEDPPNLSFSQDYRNDVADEPGWAGHLLAAEPPMYDQITMFDTPYWPGFETDDILNHEHWEKVLLESTAFDLPNS</sequence>
<keyword evidence="4" id="KW-0805">Transcription regulation</keyword>
<dbReference type="PROSITE" id="PS50048">
    <property type="entry name" value="ZN2_CY6_FUNGAL_2"/>
    <property type="match status" value="1"/>
</dbReference>
<dbReference type="GeneID" id="70129698"/>
<name>A0A9P8RJJ6_9PEZI</name>
<evidence type="ECO:0000256" key="8">
    <source>
        <dbReference type="SAM" id="MobiDB-lite"/>
    </source>
</evidence>
<dbReference type="PANTHER" id="PTHR31313:SF83">
    <property type="entry name" value="ZN(II)2CYS6 TRANSCRIPTION FACTOR (EUROFUNG)"/>
    <property type="match status" value="1"/>
</dbReference>
<comment type="caution">
    <text evidence="10">The sequence shown here is derived from an EMBL/GenBank/DDBJ whole genome shotgun (WGS) entry which is preliminary data.</text>
</comment>
<dbReference type="EMBL" id="JAGPXC010000009">
    <property type="protein sequence ID" value="KAH6647228.1"/>
    <property type="molecule type" value="Genomic_DNA"/>
</dbReference>
<comment type="subcellular location">
    <subcellularLocation>
        <location evidence="1">Nucleus</location>
    </subcellularLocation>
</comment>
<dbReference type="CDD" id="cd14723">
    <property type="entry name" value="ZIP_Ppr1"/>
    <property type="match status" value="1"/>
</dbReference>
<dbReference type="GO" id="GO:0005634">
    <property type="term" value="C:nucleus"/>
    <property type="evidence" value="ECO:0007669"/>
    <property type="project" value="UniProtKB-SubCell"/>
</dbReference>
<dbReference type="RefSeq" id="XP_045953742.1">
    <property type="nucleotide sequence ID" value="XM_046100806.1"/>
</dbReference>
<evidence type="ECO:0000256" key="1">
    <source>
        <dbReference type="ARBA" id="ARBA00004123"/>
    </source>
</evidence>
<dbReference type="SMART" id="SM00906">
    <property type="entry name" value="Fungal_trans"/>
    <property type="match status" value="1"/>
</dbReference>
<dbReference type="Gene3D" id="4.10.240.10">
    <property type="entry name" value="Zn(2)-C6 fungal-type DNA-binding domain"/>
    <property type="match status" value="1"/>
</dbReference>
<dbReference type="CDD" id="cd00067">
    <property type="entry name" value="GAL4"/>
    <property type="match status" value="1"/>
</dbReference>
<dbReference type="Proteomes" id="UP000758603">
    <property type="component" value="Unassembled WGS sequence"/>
</dbReference>
<feature type="domain" description="Zn(2)-C6 fungal-type" evidence="9">
    <location>
        <begin position="43"/>
        <end position="72"/>
    </location>
</feature>
<dbReference type="PROSITE" id="PS00463">
    <property type="entry name" value="ZN2_CY6_FUNGAL_1"/>
    <property type="match status" value="1"/>
</dbReference>
<keyword evidence="2" id="KW-0479">Metal-binding</keyword>
<accession>A0A9P8RJJ6</accession>
<dbReference type="InterPro" id="IPR051615">
    <property type="entry name" value="Transcr_Regulatory_Elem"/>
</dbReference>
<evidence type="ECO:0000256" key="4">
    <source>
        <dbReference type="ARBA" id="ARBA00023015"/>
    </source>
</evidence>
<dbReference type="InterPro" id="IPR007219">
    <property type="entry name" value="XnlR_reg_dom"/>
</dbReference>
<dbReference type="GO" id="GO:0008270">
    <property type="term" value="F:zinc ion binding"/>
    <property type="evidence" value="ECO:0007669"/>
    <property type="project" value="InterPro"/>
</dbReference>
<keyword evidence="6" id="KW-0804">Transcription</keyword>
<organism evidence="10 11">
    <name type="scientific">Truncatella angustata</name>
    <dbReference type="NCBI Taxonomy" id="152316"/>
    <lineage>
        <taxon>Eukaryota</taxon>
        <taxon>Fungi</taxon>
        <taxon>Dikarya</taxon>
        <taxon>Ascomycota</taxon>
        <taxon>Pezizomycotina</taxon>
        <taxon>Sordariomycetes</taxon>
        <taxon>Xylariomycetidae</taxon>
        <taxon>Amphisphaeriales</taxon>
        <taxon>Sporocadaceae</taxon>
        <taxon>Truncatella</taxon>
    </lineage>
</organism>
<keyword evidence="3" id="KW-0862">Zinc</keyword>
<dbReference type="SMART" id="SM00066">
    <property type="entry name" value="GAL4"/>
    <property type="match status" value="1"/>
</dbReference>
<evidence type="ECO:0000256" key="7">
    <source>
        <dbReference type="ARBA" id="ARBA00023242"/>
    </source>
</evidence>
<dbReference type="PANTHER" id="PTHR31313">
    <property type="entry name" value="TY1 ENHANCER ACTIVATOR"/>
    <property type="match status" value="1"/>
</dbReference>
<evidence type="ECO:0000259" key="9">
    <source>
        <dbReference type="PROSITE" id="PS50048"/>
    </source>
</evidence>
<dbReference type="CDD" id="cd12148">
    <property type="entry name" value="fungal_TF_MHR"/>
    <property type="match status" value="1"/>
</dbReference>
<dbReference type="InterPro" id="IPR036864">
    <property type="entry name" value="Zn2-C6_fun-type_DNA-bd_sf"/>
</dbReference>
<proteinExistence type="predicted"/>
<keyword evidence="11" id="KW-1185">Reference proteome</keyword>
<gene>
    <name evidence="10" type="ORF">BKA67DRAFT_540675</name>
</gene>
<feature type="region of interest" description="Disordered" evidence="8">
    <location>
        <begin position="1"/>
        <end position="40"/>
    </location>
</feature>
<dbReference type="GO" id="GO:0006351">
    <property type="term" value="P:DNA-templated transcription"/>
    <property type="evidence" value="ECO:0007669"/>
    <property type="project" value="InterPro"/>
</dbReference>
<keyword evidence="5" id="KW-0238">DNA-binding</keyword>
<dbReference type="OrthoDB" id="4161332at2759"/>
<dbReference type="AlphaFoldDB" id="A0A9P8RJJ6"/>
<evidence type="ECO:0000256" key="5">
    <source>
        <dbReference type="ARBA" id="ARBA00023125"/>
    </source>
</evidence>
<dbReference type="InterPro" id="IPR001138">
    <property type="entry name" value="Zn2Cys6_DnaBD"/>
</dbReference>
<dbReference type="GO" id="GO:0003677">
    <property type="term" value="F:DNA binding"/>
    <property type="evidence" value="ECO:0007669"/>
    <property type="project" value="UniProtKB-KW"/>
</dbReference>
<reference evidence="10" key="1">
    <citation type="journal article" date="2021" name="Nat. Commun.">
        <title>Genetic determinants of endophytism in the Arabidopsis root mycobiome.</title>
        <authorList>
            <person name="Mesny F."/>
            <person name="Miyauchi S."/>
            <person name="Thiergart T."/>
            <person name="Pickel B."/>
            <person name="Atanasova L."/>
            <person name="Karlsson M."/>
            <person name="Huettel B."/>
            <person name="Barry K.W."/>
            <person name="Haridas S."/>
            <person name="Chen C."/>
            <person name="Bauer D."/>
            <person name="Andreopoulos W."/>
            <person name="Pangilinan J."/>
            <person name="LaButti K."/>
            <person name="Riley R."/>
            <person name="Lipzen A."/>
            <person name="Clum A."/>
            <person name="Drula E."/>
            <person name="Henrissat B."/>
            <person name="Kohler A."/>
            <person name="Grigoriev I.V."/>
            <person name="Martin F.M."/>
            <person name="Hacquard S."/>
        </authorList>
    </citation>
    <scope>NUCLEOTIDE SEQUENCE</scope>
    <source>
        <strain evidence="10">MPI-SDFR-AT-0073</strain>
    </source>
</reference>
<dbReference type="Pfam" id="PF04082">
    <property type="entry name" value="Fungal_trans"/>
    <property type="match status" value="1"/>
</dbReference>
<keyword evidence="7" id="KW-0539">Nucleus</keyword>
<evidence type="ECO:0000313" key="10">
    <source>
        <dbReference type="EMBL" id="KAH6647228.1"/>
    </source>
</evidence>
<evidence type="ECO:0000256" key="2">
    <source>
        <dbReference type="ARBA" id="ARBA00022723"/>
    </source>
</evidence>